<comment type="caution">
    <text evidence="1">The sequence shown here is derived from an EMBL/GenBank/DDBJ whole genome shotgun (WGS) entry which is preliminary data.</text>
</comment>
<gene>
    <name evidence="1" type="ORF">QTG54_002474</name>
</gene>
<name>A0AAD8YKP9_9STRA</name>
<sequence>MLYNNRNSTRKRKSQRAPTLLVSHLMINSAVNELA</sequence>
<evidence type="ECO:0000313" key="1">
    <source>
        <dbReference type="EMBL" id="KAK1747130.1"/>
    </source>
</evidence>
<dbReference type="Proteomes" id="UP001224775">
    <property type="component" value="Unassembled WGS sequence"/>
</dbReference>
<keyword evidence="2" id="KW-1185">Reference proteome</keyword>
<dbReference type="AlphaFoldDB" id="A0AAD8YKP9"/>
<reference evidence="1" key="1">
    <citation type="submission" date="2023-06" db="EMBL/GenBank/DDBJ databases">
        <title>Survivors Of The Sea: Transcriptome response of Skeletonema marinoi to long-term dormancy.</title>
        <authorList>
            <person name="Pinder M.I.M."/>
            <person name="Kourtchenko O."/>
            <person name="Robertson E.K."/>
            <person name="Larsson T."/>
            <person name="Maumus F."/>
            <person name="Osuna-Cruz C.M."/>
            <person name="Vancaester E."/>
            <person name="Stenow R."/>
            <person name="Vandepoele K."/>
            <person name="Ploug H."/>
            <person name="Bruchert V."/>
            <person name="Godhe A."/>
            <person name="Topel M."/>
        </authorList>
    </citation>
    <scope>NUCLEOTIDE SEQUENCE</scope>
    <source>
        <strain evidence="1">R05AC</strain>
    </source>
</reference>
<protein>
    <submittedName>
        <fullName evidence="1">Nucleolar protein 10</fullName>
    </submittedName>
</protein>
<organism evidence="1 2">
    <name type="scientific">Skeletonema marinoi</name>
    <dbReference type="NCBI Taxonomy" id="267567"/>
    <lineage>
        <taxon>Eukaryota</taxon>
        <taxon>Sar</taxon>
        <taxon>Stramenopiles</taxon>
        <taxon>Ochrophyta</taxon>
        <taxon>Bacillariophyta</taxon>
        <taxon>Coscinodiscophyceae</taxon>
        <taxon>Thalassiosirophycidae</taxon>
        <taxon>Thalassiosirales</taxon>
        <taxon>Skeletonemataceae</taxon>
        <taxon>Skeletonema</taxon>
        <taxon>Skeletonema marinoi-dohrnii complex</taxon>
    </lineage>
</organism>
<evidence type="ECO:0000313" key="2">
    <source>
        <dbReference type="Proteomes" id="UP001224775"/>
    </source>
</evidence>
<proteinExistence type="predicted"/>
<accession>A0AAD8YKP9</accession>
<dbReference type="EMBL" id="JATAAI010000003">
    <property type="protein sequence ID" value="KAK1747130.1"/>
    <property type="molecule type" value="Genomic_DNA"/>
</dbReference>